<dbReference type="InterPro" id="IPR051694">
    <property type="entry name" value="Immunoregulatory_rcpt-like"/>
</dbReference>
<dbReference type="OrthoDB" id="4035953at2759"/>
<organism evidence="7 8">
    <name type="scientific">Lachancea fermentati</name>
    <name type="common">Zygosaccharomyces fermentati</name>
    <dbReference type="NCBI Taxonomy" id="4955"/>
    <lineage>
        <taxon>Eukaryota</taxon>
        <taxon>Fungi</taxon>
        <taxon>Dikarya</taxon>
        <taxon>Ascomycota</taxon>
        <taxon>Saccharomycotina</taxon>
        <taxon>Saccharomycetes</taxon>
        <taxon>Saccharomycetales</taxon>
        <taxon>Saccharomycetaceae</taxon>
        <taxon>Lachancea</taxon>
    </lineage>
</organism>
<evidence type="ECO:0000256" key="5">
    <source>
        <dbReference type="SAM" id="MobiDB-lite"/>
    </source>
</evidence>
<keyword evidence="2 6" id="KW-0812">Transmembrane</keyword>
<feature type="compositionally biased region" description="Low complexity" evidence="5">
    <location>
        <begin position="12"/>
        <end position="43"/>
    </location>
</feature>
<comment type="subcellular location">
    <subcellularLocation>
        <location evidence="1">Membrane</location>
        <topology evidence="1">Single-pass membrane protein</topology>
    </subcellularLocation>
</comment>
<reference evidence="7 8" key="1">
    <citation type="submission" date="2016-03" db="EMBL/GenBank/DDBJ databases">
        <authorList>
            <person name="Devillers H."/>
        </authorList>
    </citation>
    <scope>NUCLEOTIDE SEQUENCE [LARGE SCALE GENOMIC DNA]</scope>
    <source>
        <strain evidence="7">CBS 6772</strain>
    </source>
</reference>
<sequence>MKTITLARRADSSSTSTSSSSESASKSSSSTKATTSKCASGSSCQKSESADNSTGVVVAVVVPVVVAILALAFVLWKVWRRGKKEALEDNDPDFEGDDEFLPNFGPQYELRENGVRGMGSASNFDDLESRTPQNPFASNYMGGNASINTGLPLDPFQLPQGNDTNDLRAFARNIQSAEFDGYRLASRNASEHSLSYPESRFSRPQALNSQGRLASFTSSNSQSMGSSPVDYNQGKEQGLYNEKNSKTDQKSYSDSSRDLSPAQNAQDESFEFEKSPIKNARGDVTQGYVNSNVGLDAEKSFGDHDSFEFQDSSETRESDLASAQIQNEEIENVPANVDDDVYASKLTKEEENIKRMKSIYEVYLDRQKTMKSDRGNRDEQENAFGEQSNFENGFAAAESLPVGATSQIDSAVKREQEKDLNSKQDLDAPADMVTKANTLHVPSQYDNSKARPASSIYSEIPRISQQPGLQPVMPEQDYAQYPMQQQQMPEAQYAQQGVHPGHMQHQQGTQYGEGLQYPPVAYQQNTYPPQSVPYSYPPQAYMPNQRYHPQALENIQELPNPSNLPFSASSHSLTSFKKRGNEIRLPNGTMLNGKSFSPIDHPELFYSQNMAMEDSQSAFSQQTGAAQVLPHHLRQSVVMTNPMDLSQPTLFKPAGSFRNLSAANSRNNSMTSQHSVQQYRNQLAHQRVSGILDDHDTFQPPSVGGILPHSGSQEDLRRQLGASENYNVT</sequence>
<evidence type="ECO:0000256" key="3">
    <source>
        <dbReference type="ARBA" id="ARBA00022989"/>
    </source>
</evidence>
<dbReference type="PANTHER" id="PTHR15549:SF30">
    <property type="entry name" value="MID2 DOMAIN-CONTAINING PROTEIN"/>
    <property type="match status" value="1"/>
</dbReference>
<feature type="region of interest" description="Disordered" evidence="5">
    <location>
        <begin position="192"/>
        <end position="278"/>
    </location>
</feature>
<dbReference type="GO" id="GO:0071944">
    <property type="term" value="C:cell periphery"/>
    <property type="evidence" value="ECO:0007669"/>
    <property type="project" value="UniProtKB-ARBA"/>
</dbReference>
<evidence type="ECO:0000256" key="2">
    <source>
        <dbReference type="ARBA" id="ARBA00022692"/>
    </source>
</evidence>
<dbReference type="PANTHER" id="PTHR15549">
    <property type="entry name" value="PAIRED IMMUNOGLOBULIN-LIKE TYPE 2 RECEPTOR"/>
    <property type="match status" value="1"/>
</dbReference>
<keyword evidence="8" id="KW-1185">Reference proteome</keyword>
<accession>A0A1G4MAI1</accession>
<dbReference type="InterPro" id="IPR014805">
    <property type="entry name" value="SKG6/TOS2-like"/>
</dbReference>
<dbReference type="OMA" id="RMKSIYQ"/>
<feature type="compositionally biased region" description="Basic and acidic residues" evidence="5">
    <location>
        <begin position="296"/>
        <end position="319"/>
    </location>
</feature>
<gene>
    <name evidence="7" type="ORF">LAFE_0C12420G</name>
</gene>
<evidence type="ECO:0000256" key="1">
    <source>
        <dbReference type="ARBA" id="ARBA00004167"/>
    </source>
</evidence>
<protein>
    <submittedName>
        <fullName evidence="7">LAFE_0C12420g1_1</fullName>
    </submittedName>
</protein>
<evidence type="ECO:0000256" key="4">
    <source>
        <dbReference type="ARBA" id="ARBA00023136"/>
    </source>
</evidence>
<name>A0A1G4MAI1_LACFM</name>
<proteinExistence type="predicted"/>
<feature type="region of interest" description="Disordered" evidence="5">
    <location>
        <begin position="1"/>
        <end position="49"/>
    </location>
</feature>
<feature type="transmembrane region" description="Helical" evidence="6">
    <location>
        <begin position="56"/>
        <end position="76"/>
    </location>
</feature>
<feature type="region of interest" description="Disordered" evidence="5">
    <location>
        <begin position="693"/>
        <end position="729"/>
    </location>
</feature>
<feature type="compositionally biased region" description="Polar residues" evidence="5">
    <location>
        <begin position="205"/>
        <end position="230"/>
    </location>
</feature>
<feature type="region of interest" description="Disordered" evidence="5">
    <location>
        <begin position="296"/>
        <end position="320"/>
    </location>
</feature>
<keyword evidence="4 6" id="KW-0472">Membrane</keyword>
<evidence type="ECO:0000313" key="7">
    <source>
        <dbReference type="EMBL" id="SCW00807.1"/>
    </source>
</evidence>
<evidence type="ECO:0000313" key="8">
    <source>
        <dbReference type="Proteomes" id="UP000190831"/>
    </source>
</evidence>
<dbReference type="Pfam" id="PF08693">
    <property type="entry name" value="SKG6"/>
    <property type="match status" value="1"/>
</dbReference>
<evidence type="ECO:0000256" key="6">
    <source>
        <dbReference type="SAM" id="Phobius"/>
    </source>
</evidence>
<feature type="compositionally biased region" description="Basic and acidic residues" evidence="5">
    <location>
        <begin position="243"/>
        <end position="257"/>
    </location>
</feature>
<keyword evidence="3 6" id="KW-1133">Transmembrane helix</keyword>
<dbReference type="EMBL" id="LT598485">
    <property type="protein sequence ID" value="SCW00807.1"/>
    <property type="molecule type" value="Genomic_DNA"/>
</dbReference>
<dbReference type="Proteomes" id="UP000190831">
    <property type="component" value="Chromosome C"/>
</dbReference>
<dbReference type="GO" id="GO:0016020">
    <property type="term" value="C:membrane"/>
    <property type="evidence" value="ECO:0007669"/>
    <property type="project" value="UniProtKB-SubCell"/>
</dbReference>
<dbReference type="AlphaFoldDB" id="A0A1G4MAI1"/>